<protein>
    <submittedName>
        <fullName evidence="1">Uncharacterized protein</fullName>
    </submittedName>
</protein>
<gene>
    <name evidence="1" type="ORF">GOBAR_AA00088</name>
</gene>
<dbReference type="AlphaFoldDB" id="A0A2P5YXZ6"/>
<evidence type="ECO:0000313" key="2">
    <source>
        <dbReference type="Proteomes" id="UP000239757"/>
    </source>
</evidence>
<evidence type="ECO:0000313" key="1">
    <source>
        <dbReference type="EMBL" id="PPS20471.1"/>
    </source>
</evidence>
<organism evidence="1 2">
    <name type="scientific">Gossypium barbadense</name>
    <name type="common">Sea Island cotton</name>
    <name type="synonym">Hibiscus barbadensis</name>
    <dbReference type="NCBI Taxonomy" id="3634"/>
    <lineage>
        <taxon>Eukaryota</taxon>
        <taxon>Viridiplantae</taxon>
        <taxon>Streptophyta</taxon>
        <taxon>Embryophyta</taxon>
        <taxon>Tracheophyta</taxon>
        <taxon>Spermatophyta</taxon>
        <taxon>Magnoliopsida</taxon>
        <taxon>eudicotyledons</taxon>
        <taxon>Gunneridae</taxon>
        <taxon>Pentapetalae</taxon>
        <taxon>rosids</taxon>
        <taxon>malvids</taxon>
        <taxon>Malvales</taxon>
        <taxon>Malvaceae</taxon>
        <taxon>Malvoideae</taxon>
        <taxon>Gossypium</taxon>
    </lineage>
</organism>
<accession>A0A2P5YXZ6</accession>
<sequence>MKLPHELDERVVVAENRDQGVEKGRFRLGRDWLFSHVRVKVPHPCIVAHGLAAWACLMPVSKKQNRALSLAARGFPFPRPCSSIKFTHSHVAWPWGFIASRVLGKSFTLILHGRIARPCFSPCLAHDLTQSSVVLGTCVSNTLLVT</sequence>
<dbReference type="Proteomes" id="UP000239757">
    <property type="component" value="Unassembled WGS sequence"/>
</dbReference>
<proteinExistence type="predicted"/>
<reference evidence="1 2" key="1">
    <citation type="submission" date="2015-01" db="EMBL/GenBank/DDBJ databases">
        <title>Genome of allotetraploid Gossypium barbadense reveals genomic plasticity and fiber elongation in cotton evolution.</title>
        <authorList>
            <person name="Chen X."/>
            <person name="Liu X."/>
            <person name="Zhao B."/>
            <person name="Zheng H."/>
            <person name="Hu Y."/>
            <person name="Lu G."/>
            <person name="Yang C."/>
            <person name="Chen J."/>
            <person name="Shan C."/>
            <person name="Zhang L."/>
            <person name="Zhou Y."/>
            <person name="Wang L."/>
            <person name="Guo W."/>
            <person name="Bai Y."/>
            <person name="Ruan J."/>
            <person name="Shangguan X."/>
            <person name="Mao Y."/>
            <person name="Jiang J."/>
            <person name="Zhu Y."/>
            <person name="Lei J."/>
            <person name="Kang H."/>
            <person name="Chen S."/>
            <person name="He X."/>
            <person name="Wang R."/>
            <person name="Wang Y."/>
            <person name="Chen J."/>
            <person name="Wang L."/>
            <person name="Yu S."/>
            <person name="Wang B."/>
            <person name="Wei J."/>
            <person name="Song S."/>
            <person name="Lu X."/>
            <person name="Gao Z."/>
            <person name="Gu W."/>
            <person name="Deng X."/>
            <person name="Ma D."/>
            <person name="Wang S."/>
            <person name="Liang W."/>
            <person name="Fang L."/>
            <person name="Cai C."/>
            <person name="Zhu X."/>
            <person name="Zhou B."/>
            <person name="Zhang Y."/>
            <person name="Chen Z."/>
            <person name="Xu S."/>
            <person name="Zhu R."/>
            <person name="Wang S."/>
            <person name="Zhang T."/>
            <person name="Zhao G."/>
        </authorList>
    </citation>
    <scope>NUCLEOTIDE SEQUENCE [LARGE SCALE GENOMIC DNA]</scope>
    <source>
        <strain evidence="2">cv. Xinhai21</strain>
        <tissue evidence="1">Leaf</tissue>
    </source>
</reference>
<name>A0A2P5YXZ6_GOSBA</name>
<dbReference type="EMBL" id="KZ662696">
    <property type="protein sequence ID" value="PPS20471.1"/>
    <property type="molecule type" value="Genomic_DNA"/>
</dbReference>